<proteinExistence type="predicted"/>
<name>A0A7X0LK02_9BACT</name>
<gene>
    <name evidence="2" type="ORF">HNQ40_001120</name>
</gene>
<evidence type="ECO:0000313" key="3">
    <source>
        <dbReference type="Proteomes" id="UP000541810"/>
    </source>
</evidence>
<comment type="caution">
    <text evidence="2">The sequence shown here is derived from an EMBL/GenBank/DDBJ whole genome shotgun (WGS) entry which is preliminary data.</text>
</comment>
<evidence type="ECO:0000313" key="2">
    <source>
        <dbReference type="EMBL" id="MBB6429314.1"/>
    </source>
</evidence>
<accession>A0A7X0LK02</accession>
<dbReference type="Proteomes" id="UP000541810">
    <property type="component" value="Unassembled WGS sequence"/>
</dbReference>
<dbReference type="CDD" id="cd02440">
    <property type="entry name" value="AdoMet_MTases"/>
    <property type="match status" value="1"/>
</dbReference>
<dbReference type="Gene3D" id="2.20.130.10">
    <property type="entry name" value="CAC2371-like domains"/>
    <property type="match status" value="1"/>
</dbReference>
<keyword evidence="2" id="KW-0808">Transferase</keyword>
<feature type="domain" description="Methyltransferase" evidence="1">
    <location>
        <begin position="51"/>
        <end position="144"/>
    </location>
</feature>
<dbReference type="RefSeq" id="WP_184676899.1">
    <property type="nucleotide sequence ID" value="NZ_JACHGY010000001.1"/>
</dbReference>
<dbReference type="InterPro" id="IPR041698">
    <property type="entry name" value="Methyltransf_25"/>
</dbReference>
<dbReference type="Pfam" id="PF13649">
    <property type="entry name" value="Methyltransf_25"/>
    <property type="match status" value="1"/>
</dbReference>
<dbReference type="GO" id="GO:0032259">
    <property type="term" value="P:methylation"/>
    <property type="evidence" value="ECO:0007669"/>
    <property type="project" value="UniProtKB-KW"/>
</dbReference>
<dbReference type="SUPFAM" id="SSF53335">
    <property type="entry name" value="S-adenosyl-L-methionine-dependent methyltransferases"/>
    <property type="match status" value="1"/>
</dbReference>
<organism evidence="2 3">
    <name type="scientific">Algisphaera agarilytica</name>
    <dbReference type="NCBI Taxonomy" id="1385975"/>
    <lineage>
        <taxon>Bacteria</taxon>
        <taxon>Pseudomonadati</taxon>
        <taxon>Planctomycetota</taxon>
        <taxon>Phycisphaerae</taxon>
        <taxon>Phycisphaerales</taxon>
        <taxon>Phycisphaeraceae</taxon>
        <taxon>Algisphaera</taxon>
    </lineage>
</organism>
<dbReference type="Gene3D" id="3.40.50.150">
    <property type="entry name" value="Vaccinia Virus protein VP39"/>
    <property type="match status" value="1"/>
</dbReference>
<protein>
    <submittedName>
        <fullName evidence="2">SAM-dependent methyltransferase</fullName>
    </submittedName>
</protein>
<dbReference type="InterPro" id="IPR029063">
    <property type="entry name" value="SAM-dependent_MTases_sf"/>
</dbReference>
<keyword evidence="3" id="KW-1185">Reference proteome</keyword>
<sequence>MAESNPSATPRLYDDLAWLWPHLSPPEHYVTEAARLNELIAKRLGPGPKRILELGAGGGHTLVHLAQQAGGQHDCAAVDLSEPMLDNCRALIPGIEAVAGDMRDVRLGRTFDVVLIHDAIDYLLTPGDVMKTLATVNEHLVAGGLAVIAPTYTHETFVDGEVADDGTTTDSAELTYFTYVHDPDPADDTFEMILLYLIRDQTTRQVETVEDRHAMGLFQHGVWLQMIEDAGLRAEYVEQGEEDAEDEAAWALFVGTKP</sequence>
<reference evidence="2 3" key="1">
    <citation type="submission" date="2020-08" db="EMBL/GenBank/DDBJ databases">
        <title>Genomic Encyclopedia of Type Strains, Phase IV (KMG-IV): sequencing the most valuable type-strain genomes for metagenomic binning, comparative biology and taxonomic classification.</title>
        <authorList>
            <person name="Goeker M."/>
        </authorList>
    </citation>
    <scope>NUCLEOTIDE SEQUENCE [LARGE SCALE GENOMIC DNA]</scope>
    <source>
        <strain evidence="2 3">DSM 103725</strain>
    </source>
</reference>
<dbReference type="AlphaFoldDB" id="A0A7X0LK02"/>
<evidence type="ECO:0000259" key="1">
    <source>
        <dbReference type="Pfam" id="PF13649"/>
    </source>
</evidence>
<dbReference type="GO" id="GO:0008168">
    <property type="term" value="F:methyltransferase activity"/>
    <property type="evidence" value="ECO:0007669"/>
    <property type="project" value="UniProtKB-KW"/>
</dbReference>
<dbReference type="EMBL" id="JACHGY010000001">
    <property type="protein sequence ID" value="MBB6429314.1"/>
    <property type="molecule type" value="Genomic_DNA"/>
</dbReference>
<keyword evidence="2" id="KW-0489">Methyltransferase</keyword>